<comment type="caution">
    <text evidence="1">The sequence shown here is derived from an EMBL/GenBank/DDBJ whole genome shotgun (WGS) entry which is preliminary data.</text>
</comment>
<gene>
    <name evidence="1" type="ORF">HHI36_017370</name>
</gene>
<evidence type="ECO:0000313" key="1">
    <source>
        <dbReference type="EMBL" id="KAL3279864.1"/>
    </source>
</evidence>
<reference evidence="1 2" key="1">
    <citation type="journal article" date="2021" name="BMC Biol.">
        <title>Horizontally acquired antibacterial genes associated with adaptive radiation of ladybird beetles.</title>
        <authorList>
            <person name="Li H.S."/>
            <person name="Tang X.F."/>
            <person name="Huang Y.H."/>
            <person name="Xu Z.Y."/>
            <person name="Chen M.L."/>
            <person name="Du X.Y."/>
            <person name="Qiu B.Y."/>
            <person name="Chen P.T."/>
            <person name="Zhang W."/>
            <person name="Slipinski A."/>
            <person name="Escalona H.E."/>
            <person name="Waterhouse R.M."/>
            <person name="Zwick A."/>
            <person name="Pang H."/>
        </authorList>
    </citation>
    <scope>NUCLEOTIDE SEQUENCE [LARGE SCALE GENOMIC DNA]</scope>
    <source>
        <strain evidence="1">SYSU2018</strain>
    </source>
</reference>
<dbReference type="Proteomes" id="UP001516400">
    <property type="component" value="Unassembled WGS sequence"/>
</dbReference>
<dbReference type="EMBL" id="JABFTP020000124">
    <property type="protein sequence ID" value="KAL3279864.1"/>
    <property type="molecule type" value="Genomic_DNA"/>
</dbReference>
<proteinExistence type="predicted"/>
<evidence type="ECO:0000313" key="2">
    <source>
        <dbReference type="Proteomes" id="UP001516400"/>
    </source>
</evidence>
<accession>A0ABD2NMM0</accession>
<keyword evidence="2" id="KW-1185">Reference proteome</keyword>
<dbReference type="AlphaFoldDB" id="A0ABD2NMM0"/>
<protein>
    <recommendedName>
        <fullName evidence="3">Peptidase A2 domain-containing protein</fullName>
    </recommendedName>
</protein>
<sequence length="190" mass="21880">MCHMFESSRSQTAEMSKNKENDLSIYVLSRKPKLSNFSHKIRDQNNKKFNNSNKTEFQYDCLKPNHYEIDCFKNKNEKKFNNIKRKFLHSLEEGELSTDDDADVFFINSLAFETVNSDEEIYSLNNELSEDVIIYNVSVCFKVDTGAQCNVLPTKLFKDLTSQRGRMTADLKDANVNLIAYGGSRIGVKS</sequence>
<organism evidence="1 2">
    <name type="scientific">Cryptolaemus montrouzieri</name>
    <dbReference type="NCBI Taxonomy" id="559131"/>
    <lineage>
        <taxon>Eukaryota</taxon>
        <taxon>Metazoa</taxon>
        <taxon>Ecdysozoa</taxon>
        <taxon>Arthropoda</taxon>
        <taxon>Hexapoda</taxon>
        <taxon>Insecta</taxon>
        <taxon>Pterygota</taxon>
        <taxon>Neoptera</taxon>
        <taxon>Endopterygota</taxon>
        <taxon>Coleoptera</taxon>
        <taxon>Polyphaga</taxon>
        <taxon>Cucujiformia</taxon>
        <taxon>Coccinelloidea</taxon>
        <taxon>Coccinellidae</taxon>
        <taxon>Scymninae</taxon>
        <taxon>Scymnini</taxon>
        <taxon>Cryptolaemus</taxon>
    </lineage>
</organism>
<name>A0ABD2NMM0_9CUCU</name>
<evidence type="ECO:0008006" key="3">
    <source>
        <dbReference type="Google" id="ProtNLM"/>
    </source>
</evidence>